<sequence length="413" mass="46076">MDGAGGDRCHRRVDDGGASPSISLERTCNLPMVSAMYGPQGWADLPDGLLHSIIPLLFSFPDLLAFASTCPSWRAAFSSYPSKSSFSTLLPPILLQPDVPLCSPSPRPYSSSLVPRRPCYATNLASQSMYMCCQIPLFGRFGKRNVLQNPLDKFRFIGASYGHLILSNKKPSLLVVDVFTGVSVSPPKLMIDEDDTLPYYGILTAPLASPNSHLMVTTEFHIFLWRVGSHSWVRRSNLDSLIHRVVVFKGQVFGMHSIDGLFKVHLVPRIRLQNISVDLGKSMGRLKDSRMWLVACGDMLLMVGCPGSVPSTGDTLEAFRLDLSVQRAKWVKVEKLEKWAIFISIDGRSQALCCMDPERWGGRSNCIYYYDSKEWIACELGKPLKVGASSPRFECGHMMQPMWVLPSMFYSFM</sequence>
<organism evidence="1 2">
    <name type="scientific">Avena sativa</name>
    <name type="common">Oat</name>
    <dbReference type="NCBI Taxonomy" id="4498"/>
    <lineage>
        <taxon>Eukaryota</taxon>
        <taxon>Viridiplantae</taxon>
        <taxon>Streptophyta</taxon>
        <taxon>Embryophyta</taxon>
        <taxon>Tracheophyta</taxon>
        <taxon>Spermatophyta</taxon>
        <taxon>Magnoliopsida</taxon>
        <taxon>Liliopsida</taxon>
        <taxon>Poales</taxon>
        <taxon>Poaceae</taxon>
        <taxon>BOP clade</taxon>
        <taxon>Pooideae</taxon>
        <taxon>Poodae</taxon>
        <taxon>Poeae</taxon>
        <taxon>Poeae Chloroplast Group 1 (Aveneae type)</taxon>
        <taxon>Aveninae</taxon>
        <taxon>Avena</taxon>
    </lineage>
</organism>
<dbReference type="EnsemblPlants" id="AVESA.00010b.r2.6CG1147450.1">
    <property type="protein sequence ID" value="AVESA.00010b.r2.6CG1147450.1.CDS"/>
    <property type="gene ID" value="AVESA.00010b.r2.6CG1147450"/>
</dbReference>
<accession>A0ACD5ZH28</accession>
<proteinExistence type="predicted"/>
<keyword evidence="2" id="KW-1185">Reference proteome</keyword>
<dbReference type="Proteomes" id="UP001732700">
    <property type="component" value="Chromosome 6C"/>
</dbReference>
<reference evidence="1" key="1">
    <citation type="submission" date="2021-05" db="EMBL/GenBank/DDBJ databases">
        <authorList>
            <person name="Scholz U."/>
            <person name="Mascher M."/>
            <person name="Fiebig A."/>
        </authorList>
    </citation>
    <scope>NUCLEOTIDE SEQUENCE [LARGE SCALE GENOMIC DNA]</scope>
</reference>
<reference evidence="1" key="2">
    <citation type="submission" date="2025-09" db="UniProtKB">
        <authorList>
            <consortium name="EnsemblPlants"/>
        </authorList>
    </citation>
    <scope>IDENTIFICATION</scope>
</reference>
<evidence type="ECO:0000313" key="2">
    <source>
        <dbReference type="Proteomes" id="UP001732700"/>
    </source>
</evidence>
<name>A0ACD5ZH28_AVESA</name>
<evidence type="ECO:0000313" key="1">
    <source>
        <dbReference type="EnsemblPlants" id="AVESA.00010b.r2.6CG1147450.1.CDS"/>
    </source>
</evidence>
<protein>
    <submittedName>
        <fullName evidence="1">Uncharacterized protein</fullName>
    </submittedName>
</protein>